<dbReference type="Proteomes" id="UP001063350">
    <property type="component" value="Chromosome"/>
</dbReference>
<sequence length="102" mass="11956">MSLVNIDSLRTHVLRLLGRMAPPGGIELMSYKRNRTVALICRENGRVLVRERGYVEQEMEVAPDDLPRLLKTLIKREFPRSRKVRVHKFADPVELERIHQKI</sequence>
<dbReference type="EMBL" id="AP024233">
    <property type="protein sequence ID" value="BCO08376.1"/>
    <property type="molecule type" value="Genomic_DNA"/>
</dbReference>
<dbReference type="RefSeq" id="WP_267928276.1">
    <property type="nucleotide sequence ID" value="NZ_AP024233.1"/>
</dbReference>
<name>A0A915U8V6_9BACT</name>
<organism evidence="1 2">
    <name type="scientific">Desulfolithobacter dissulfuricans</name>
    <dbReference type="NCBI Taxonomy" id="2795293"/>
    <lineage>
        <taxon>Bacteria</taxon>
        <taxon>Pseudomonadati</taxon>
        <taxon>Thermodesulfobacteriota</taxon>
        <taxon>Desulfobulbia</taxon>
        <taxon>Desulfobulbales</taxon>
        <taxon>Desulfobulbaceae</taxon>
        <taxon>Desulfolithobacter</taxon>
    </lineage>
</organism>
<accession>A0A915U8V6</accession>
<protein>
    <submittedName>
        <fullName evidence="1">Uncharacterized protein</fullName>
    </submittedName>
</protein>
<evidence type="ECO:0000313" key="1">
    <source>
        <dbReference type="EMBL" id="BCO08376.1"/>
    </source>
</evidence>
<proteinExistence type="predicted"/>
<dbReference type="AlphaFoldDB" id="A0A915U8V6"/>
<keyword evidence="2" id="KW-1185">Reference proteome</keyword>
<dbReference type="KEGG" id="ddu:GF1_07520"/>
<reference evidence="1" key="1">
    <citation type="submission" date="2020-12" db="EMBL/GenBank/DDBJ databases">
        <title>Desulfobium dissulfuricans gen. nov., sp. nov., a novel mesophilic, sulfate-reducing bacterium isolated from a deep-sea hydrothermal vent.</title>
        <authorList>
            <person name="Hashimoto Y."/>
            <person name="Tame A."/>
            <person name="Sawayama S."/>
            <person name="Miyazaki J."/>
            <person name="Takai K."/>
            <person name="Nakagawa S."/>
        </authorList>
    </citation>
    <scope>NUCLEOTIDE SEQUENCE</scope>
    <source>
        <strain evidence="1">GF1</strain>
    </source>
</reference>
<gene>
    <name evidence="1" type="ORF">GF1_07520</name>
</gene>
<evidence type="ECO:0000313" key="2">
    <source>
        <dbReference type="Proteomes" id="UP001063350"/>
    </source>
</evidence>